<dbReference type="InterPro" id="IPR008584">
    <property type="entry name" value="CXXC_Zn-binding_euk"/>
</dbReference>
<keyword evidence="5" id="KW-1185">Reference proteome</keyword>
<sequence>MVIYNLMITAEVENVSTIQPMGGCDDPNFTYYFKLRCENCGEVTPKETCVVLQDVVPLPKSRGQANLVQKCKFCGREGNITMIPKFGRPLTGADCEAGQYAPLMSFDCRGLEPLEYSFGCDQWKVETTAGTVFENVNLSGGDWVDYDENGSMPVSVDNLKSRFDVVKSR</sequence>
<dbReference type="KEGG" id="bvg:104886392"/>
<dbReference type="OrthoDB" id="10248838at2759"/>
<protein>
    <submittedName>
        <fullName evidence="4">Uncharacterized protein</fullName>
    </submittedName>
</protein>
<dbReference type="PANTHER" id="PTHR12857">
    <property type="entry name" value="CXXC MOTIF CONTAINING ZINC BINDING PROTEIN"/>
    <property type="match status" value="1"/>
</dbReference>
<dbReference type="EMBL" id="KQ090040">
    <property type="protein sequence ID" value="KMT17962.1"/>
    <property type="molecule type" value="Genomic_DNA"/>
</dbReference>
<evidence type="ECO:0000256" key="3">
    <source>
        <dbReference type="ARBA" id="ARBA00022833"/>
    </source>
</evidence>
<dbReference type="OMA" id="TAHFVWR"/>
<dbReference type="eggNOG" id="KOG1296">
    <property type="taxonomic scope" value="Eukaryota"/>
</dbReference>
<organism evidence="4 5">
    <name type="scientific">Beta vulgaris subsp. vulgaris</name>
    <name type="common">Beet</name>
    <dbReference type="NCBI Taxonomy" id="3555"/>
    <lineage>
        <taxon>Eukaryota</taxon>
        <taxon>Viridiplantae</taxon>
        <taxon>Streptophyta</taxon>
        <taxon>Embryophyta</taxon>
        <taxon>Tracheophyta</taxon>
        <taxon>Spermatophyta</taxon>
        <taxon>Magnoliopsida</taxon>
        <taxon>eudicotyledons</taxon>
        <taxon>Gunneridae</taxon>
        <taxon>Pentapetalae</taxon>
        <taxon>Caryophyllales</taxon>
        <taxon>Chenopodiaceae</taxon>
        <taxon>Betoideae</taxon>
        <taxon>Beta</taxon>
    </lineage>
</organism>
<evidence type="ECO:0000256" key="1">
    <source>
        <dbReference type="ARBA" id="ARBA00007818"/>
    </source>
</evidence>
<dbReference type="PANTHER" id="PTHR12857:SF0">
    <property type="entry name" value="CXXC MOTIF CONTAINING ZINC BINDING PROTEIN"/>
    <property type="match status" value="1"/>
</dbReference>
<evidence type="ECO:0000256" key="2">
    <source>
        <dbReference type="ARBA" id="ARBA00022723"/>
    </source>
</evidence>
<evidence type="ECO:0000313" key="5">
    <source>
        <dbReference type="Proteomes" id="UP000035740"/>
    </source>
</evidence>
<reference evidence="4 5" key="1">
    <citation type="journal article" date="2014" name="Nature">
        <title>The genome of the recently domesticated crop plant sugar beet (Beta vulgaris).</title>
        <authorList>
            <person name="Dohm J.C."/>
            <person name="Minoche A.E."/>
            <person name="Holtgrawe D."/>
            <person name="Capella-Gutierrez S."/>
            <person name="Zakrzewski F."/>
            <person name="Tafer H."/>
            <person name="Rupp O."/>
            <person name="Sorensen T.R."/>
            <person name="Stracke R."/>
            <person name="Reinhardt R."/>
            <person name="Goesmann A."/>
            <person name="Kraft T."/>
            <person name="Schulz B."/>
            <person name="Stadler P.F."/>
            <person name="Schmidt T."/>
            <person name="Gabaldon T."/>
            <person name="Lehrach H."/>
            <person name="Weisshaar B."/>
            <person name="Himmelbauer H."/>
        </authorList>
    </citation>
    <scope>NUCLEOTIDE SEQUENCE [LARGE SCALE GENOMIC DNA]</scope>
    <source>
        <tissue evidence="4">Taproot</tissue>
    </source>
</reference>
<proteinExistence type="inferred from homology"/>
<accession>A0A0J8CWI0</accession>
<dbReference type="GO" id="GO:0008270">
    <property type="term" value="F:zinc ion binding"/>
    <property type="evidence" value="ECO:0007669"/>
    <property type="project" value="TreeGrafter"/>
</dbReference>
<dbReference type="SUPFAM" id="SSF141678">
    <property type="entry name" value="MAL13P1.257-like"/>
    <property type="match status" value="1"/>
</dbReference>
<comment type="similarity">
    <text evidence="1">Belongs to the UPF0587 family.</text>
</comment>
<name>A0A0J8CWI0_BETVV</name>
<keyword evidence="2" id="KW-0479">Metal-binding</keyword>
<dbReference type="Proteomes" id="UP000035740">
    <property type="component" value="Chromosome 2"/>
</dbReference>
<evidence type="ECO:0000313" key="4">
    <source>
        <dbReference type="EMBL" id="KMT17962.1"/>
    </source>
</evidence>
<dbReference type="Pfam" id="PF05907">
    <property type="entry name" value="CXXC_Zn-b_euk"/>
    <property type="match status" value="1"/>
</dbReference>
<dbReference type="Gramene" id="KMT17962">
    <property type="protein sequence ID" value="KMT17962"/>
    <property type="gene ID" value="BVRB_2g033080"/>
</dbReference>
<dbReference type="AlphaFoldDB" id="A0A0J8CWI0"/>
<gene>
    <name evidence="4" type="ORF">BVRB_2g033080</name>
</gene>
<keyword evidence="3" id="KW-0862">Zinc</keyword>